<protein>
    <submittedName>
        <fullName evidence="5">Outer membrane lipoprotein-sorting protein/peroxiredoxin</fullName>
    </submittedName>
</protein>
<organism evidence="5 6">
    <name type="scientific">Armatimonas rosea</name>
    <dbReference type="NCBI Taxonomy" id="685828"/>
    <lineage>
        <taxon>Bacteria</taxon>
        <taxon>Bacillati</taxon>
        <taxon>Armatimonadota</taxon>
        <taxon>Armatimonadia</taxon>
        <taxon>Armatimonadales</taxon>
        <taxon>Armatimonadaceae</taxon>
        <taxon>Armatimonas</taxon>
    </lineage>
</organism>
<feature type="domain" description="Thioredoxin" evidence="4">
    <location>
        <begin position="215"/>
        <end position="353"/>
    </location>
</feature>
<dbReference type="InterPro" id="IPR013766">
    <property type="entry name" value="Thioredoxin_domain"/>
</dbReference>
<evidence type="ECO:0000313" key="6">
    <source>
        <dbReference type="Proteomes" id="UP000520814"/>
    </source>
</evidence>
<keyword evidence="3" id="KW-0732">Signal</keyword>
<dbReference type="PANTHER" id="PTHR42852">
    <property type="entry name" value="THIOL:DISULFIDE INTERCHANGE PROTEIN DSBE"/>
    <property type="match status" value="1"/>
</dbReference>
<dbReference type="EMBL" id="JACHGW010000001">
    <property type="protein sequence ID" value="MBB6049737.1"/>
    <property type="molecule type" value="Genomic_DNA"/>
</dbReference>
<dbReference type="AlphaFoldDB" id="A0A7W9SN74"/>
<dbReference type="GO" id="GO:0030313">
    <property type="term" value="C:cell envelope"/>
    <property type="evidence" value="ECO:0007669"/>
    <property type="project" value="UniProtKB-SubCell"/>
</dbReference>
<dbReference type="RefSeq" id="WP_184193332.1">
    <property type="nucleotide sequence ID" value="NZ_JACHGW010000001.1"/>
</dbReference>
<dbReference type="Proteomes" id="UP000520814">
    <property type="component" value="Unassembled WGS sequence"/>
</dbReference>
<proteinExistence type="predicted"/>
<evidence type="ECO:0000256" key="2">
    <source>
        <dbReference type="ARBA" id="ARBA00022748"/>
    </source>
</evidence>
<dbReference type="InterPro" id="IPR029046">
    <property type="entry name" value="LolA/LolB/LppX"/>
</dbReference>
<dbReference type="SUPFAM" id="SSF52833">
    <property type="entry name" value="Thioredoxin-like"/>
    <property type="match status" value="1"/>
</dbReference>
<dbReference type="Pfam" id="PF08534">
    <property type="entry name" value="Redoxin"/>
    <property type="match status" value="1"/>
</dbReference>
<dbReference type="SUPFAM" id="SSF89392">
    <property type="entry name" value="Prokaryotic lipoproteins and lipoprotein localization factors"/>
    <property type="match status" value="1"/>
</dbReference>
<dbReference type="PANTHER" id="PTHR42852:SF17">
    <property type="entry name" value="THIOREDOXIN-LIKE PROTEIN HI_1115"/>
    <property type="match status" value="1"/>
</dbReference>
<feature type="signal peptide" evidence="3">
    <location>
        <begin position="1"/>
        <end position="19"/>
    </location>
</feature>
<dbReference type="CDD" id="cd02966">
    <property type="entry name" value="TlpA_like_family"/>
    <property type="match status" value="1"/>
</dbReference>
<keyword evidence="5" id="KW-0449">Lipoprotein</keyword>
<dbReference type="PROSITE" id="PS00194">
    <property type="entry name" value="THIOREDOXIN_1"/>
    <property type="match status" value="1"/>
</dbReference>
<evidence type="ECO:0000313" key="5">
    <source>
        <dbReference type="EMBL" id="MBB6049737.1"/>
    </source>
</evidence>
<evidence type="ECO:0000259" key="4">
    <source>
        <dbReference type="PROSITE" id="PS51352"/>
    </source>
</evidence>
<dbReference type="Gene3D" id="2.50.20.10">
    <property type="entry name" value="Lipoprotein localisation LolA/LolB/LppX"/>
    <property type="match status" value="1"/>
</dbReference>
<evidence type="ECO:0000256" key="3">
    <source>
        <dbReference type="SAM" id="SignalP"/>
    </source>
</evidence>
<dbReference type="InterPro" id="IPR013740">
    <property type="entry name" value="Redoxin"/>
</dbReference>
<dbReference type="InterPro" id="IPR050553">
    <property type="entry name" value="Thioredoxin_ResA/DsbE_sf"/>
</dbReference>
<comment type="caution">
    <text evidence="5">The sequence shown here is derived from an EMBL/GenBank/DDBJ whole genome shotgun (WGS) entry which is preliminary data.</text>
</comment>
<dbReference type="Gene3D" id="3.40.30.10">
    <property type="entry name" value="Glutaredoxin"/>
    <property type="match status" value="1"/>
</dbReference>
<dbReference type="GO" id="GO:0016491">
    <property type="term" value="F:oxidoreductase activity"/>
    <property type="evidence" value="ECO:0007669"/>
    <property type="project" value="InterPro"/>
</dbReference>
<dbReference type="PROSITE" id="PS51352">
    <property type="entry name" value="THIOREDOXIN_2"/>
    <property type="match status" value="1"/>
</dbReference>
<gene>
    <name evidence="5" type="ORF">HNQ39_001499</name>
</gene>
<reference evidence="5 6" key="1">
    <citation type="submission" date="2020-08" db="EMBL/GenBank/DDBJ databases">
        <title>Genomic Encyclopedia of Type Strains, Phase IV (KMG-IV): sequencing the most valuable type-strain genomes for metagenomic binning, comparative biology and taxonomic classification.</title>
        <authorList>
            <person name="Goeker M."/>
        </authorList>
    </citation>
    <scope>NUCLEOTIDE SEQUENCE [LARGE SCALE GENOMIC DNA]</scope>
    <source>
        <strain evidence="5 6">DSM 23562</strain>
    </source>
</reference>
<accession>A0A7W9SN74</accession>
<name>A0A7W9SN74_ARMRO</name>
<dbReference type="InterPro" id="IPR017937">
    <property type="entry name" value="Thioredoxin_CS"/>
</dbReference>
<comment type="subcellular location">
    <subcellularLocation>
        <location evidence="1">Cell envelope</location>
    </subcellularLocation>
</comment>
<evidence type="ECO:0000256" key="1">
    <source>
        <dbReference type="ARBA" id="ARBA00004196"/>
    </source>
</evidence>
<dbReference type="GO" id="GO:0017004">
    <property type="term" value="P:cytochrome complex assembly"/>
    <property type="evidence" value="ECO:0007669"/>
    <property type="project" value="UniProtKB-KW"/>
</dbReference>
<dbReference type="InterPro" id="IPR036249">
    <property type="entry name" value="Thioredoxin-like_sf"/>
</dbReference>
<sequence length="354" mass="37509">MLLPLLAAPALLATAPTFADDKAAALLAEVAARGSSLKSFSAEVTMTMTGPQSQKMSGKLLLQPPGFGRVEFTPDKGEKILMILDGKSTYSITGKKFTKTPVDMDGIWPFLKGVPGADPKKFTSVGTEKIEETTFDVLELKEASQTLRVYISPEKIIQRFRVTVGDGTQGGQELVISHVQLDTELAAENFTLPTGLEEAKAPGAEGLDALNAKLLKVGTTAPAFNLGTPTGGKLSLAQALKGKKAVLVNFWFFNCGPCRAEHPELQKLYTSLKAKGFGLVAVDQGDDSKTITDYMKKAGLTFPAVKGVPGTFTAYGVQAFPTNYLVGANGKILYRSVGFDEAGLKAALAKAGLK</sequence>
<feature type="chain" id="PRO_5031340830" evidence="3">
    <location>
        <begin position="20"/>
        <end position="354"/>
    </location>
</feature>
<keyword evidence="6" id="KW-1185">Reference proteome</keyword>
<keyword evidence="2" id="KW-0201">Cytochrome c-type biogenesis</keyword>